<protein>
    <submittedName>
        <fullName evidence="5">Transcriptional regulator, GntR family</fullName>
    </submittedName>
</protein>
<dbReference type="PROSITE" id="PS50949">
    <property type="entry name" value="HTH_GNTR"/>
    <property type="match status" value="1"/>
</dbReference>
<dbReference type="SMART" id="SM00895">
    <property type="entry name" value="FCD"/>
    <property type="match status" value="1"/>
</dbReference>
<dbReference type="STRING" id="887929.HMP0721_0504"/>
<gene>
    <name evidence="5" type="ORF">HMP0721_0504</name>
</gene>
<reference evidence="5 6" key="1">
    <citation type="submission" date="2010-12" db="EMBL/GenBank/DDBJ databases">
        <authorList>
            <person name="Muzny D."/>
            <person name="Qin X."/>
            <person name="Deng J."/>
            <person name="Jiang H."/>
            <person name="Liu Y."/>
            <person name="Qu J."/>
            <person name="Song X.-Z."/>
            <person name="Zhang L."/>
            <person name="Thornton R."/>
            <person name="Coyle M."/>
            <person name="Francisco L."/>
            <person name="Jackson L."/>
            <person name="Javaid M."/>
            <person name="Korchina V."/>
            <person name="Kovar C."/>
            <person name="Mata R."/>
            <person name="Mathew T."/>
            <person name="Ngo R."/>
            <person name="Nguyen L."/>
            <person name="Nguyen N."/>
            <person name="Okwuonu G."/>
            <person name="Ongeri F."/>
            <person name="Pham C."/>
            <person name="Simmons D."/>
            <person name="Wilczek-Boney K."/>
            <person name="Hale W."/>
            <person name="Jakkamsetti A."/>
            <person name="Pham P."/>
            <person name="Ruth R."/>
            <person name="San Lucas F."/>
            <person name="Warren J."/>
            <person name="Zhang J."/>
            <person name="Zhao Z."/>
            <person name="Zhou C."/>
            <person name="Zhu D."/>
            <person name="Lee S."/>
            <person name="Bess C."/>
            <person name="Blankenburg K."/>
            <person name="Forbes L."/>
            <person name="Fu Q."/>
            <person name="Gubbala S."/>
            <person name="Hirani K."/>
            <person name="Jayaseelan J.C."/>
            <person name="Lara F."/>
            <person name="Munidasa M."/>
            <person name="Palculict T."/>
            <person name="Patil S."/>
            <person name="Pu L.-L."/>
            <person name="Saada N."/>
            <person name="Tang L."/>
            <person name="Weissenberger G."/>
            <person name="Zhu Y."/>
            <person name="Hemphill L."/>
            <person name="Shang Y."/>
            <person name="Youmans B."/>
            <person name="Ayvaz T."/>
            <person name="Ross M."/>
            <person name="Santibanez J."/>
            <person name="Aqrawi P."/>
            <person name="Gross S."/>
            <person name="Joshi V."/>
            <person name="Fowler G."/>
            <person name="Nazareth L."/>
            <person name="Reid J."/>
            <person name="Worley K."/>
            <person name="Petrosino J."/>
            <person name="Highlander S."/>
            <person name="Gibbs R."/>
        </authorList>
    </citation>
    <scope>NUCLEOTIDE SEQUENCE [LARGE SCALE GENOMIC DNA]</scope>
    <source>
        <strain evidence="5 6">ATCC 23263</strain>
    </source>
</reference>
<evidence type="ECO:0000256" key="3">
    <source>
        <dbReference type="ARBA" id="ARBA00023163"/>
    </source>
</evidence>
<feature type="domain" description="HTH gntR-type" evidence="4">
    <location>
        <begin position="5"/>
        <end position="72"/>
    </location>
</feature>
<evidence type="ECO:0000259" key="4">
    <source>
        <dbReference type="PROSITE" id="PS50949"/>
    </source>
</evidence>
<keyword evidence="3" id="KW-0804">Transcription</keyword>
<dbReference type="InterPro" id="IPR000524">
    <property type="entry name" value="Tscrpt_reg_HTH_GntR"/>
</dbReference>
<dbReference type="Gene3D" id="1.20.120.530">
    <property type="entry name" value="GntR ligand-binding domain-like"/>
    <property type="match status" value="1"/>
</dbReference>
<dbReference type="InterPro" id="IPR011711">
    <property type="entry name" value="GntR_C"/>
</dbReference>
<proteinExistence type="predicted"/>
<dbReference type="InterPro" id="IPR008920">
    <property type="entry name" value="TF_FadR/GntR_C"/>
</dbReference>
<dbReference type="eggNOG" id="COG1802">
    <property type="taxonomic scope" value="Bacteria"/>
</dbReference>
<dbReference type="GO" id="GO:0003677">
    <property type="term" value="F:DNA binding"/>
    <property type="evidence" value="ECO:0007669"/>
    <property type="project" value="UniProtKB-KW"/>
</dbReference>
<comment type="caution">
    <text evidence="5">The sequence shown here is derived from an EMBL/GenBank/DDBJ whole genome shotgun (WGS) entry which is preliminary data.</text>
</comment>
<dbReference type="HOGENOM" id="CLU_017584_5_2_9"/>
<name>E6MET2_9FIRM</name>
<evidence type="ECO:0000313" key="6">
    <source>
        <dbReference type="Proteomes" id="UP000004754"/>
    </source>
</evidence>
<dbReference type="PANTHER" id="PTHR43537:SF24">
    <property type="entry name" value="GLUCONATE OPERON TRANSCRIPTIONAL REPRESSOR"/>
    <property type="match status" value="1"/>
</dbReference>
<dbReference type="Pfam" id="PF00392">
    <property type="entry name" value="GntR"/>
    <property type="match status" value="1"/>
</dbReference>
<evidence type="ECO:0000256" key="2">
    <source>
        <dbReference type="ARBA" id="ARBA00023125"/>
    </source>
</evidence>
<dbReference type="Pfam" id="PF07729">
    <property type="entry name" value="FCD"/>
    <property type="match status" value="1"/>
</dbReference>
<keyword evidence="2" id="KW-0238">DNA-binding</keyword>
<dbReference type="GO" id="GO:0003700">
    <property type="term" value="F:DNA-binding transcription factor activity"/>
    <property type="evidence" value="ECO:0007669"/>
    <property type="project" value="InterPro"/>
</dbReference>
<dbReference type="SUPFAM" id="SSF46785">
    <property type="entry name" value="Winged helix' DNA-binding domain"/>
    <property type="match status" value="1"/>
</dbReference>
<dbReference type="RefSeq" id="WP_006597923.1">
    <property type="nucleotide sequence ID" value="NZ_GL622359.1"/>
</dbReference>
<organism evidence="5 6">
    <name type="scientific">Pseudoramibacter alactolyticus ATCC 23263</name>
    <dbReference type="NCBI Taxonomy" id="887929"/>
    <lineage>
        <taxon>Bacteria</taxon>
        <taxon>Bacillati</taxon>
        <taxon>Bacillota</taxon>
        <taxon>Clostridia</taxon>
        <taxon>Eubacteriales</taxon>
        <taxon>Eubacteriaceae</taxon>
        <taxon>Pseudoramibacter</taxon>
    </lineage>
</organism>
<accession>E6MET2</accession>
<dbReference type="AlphaFoldDB" id="E6MET2"/>
<dbReference type="Gene3D" id="1.10.10.10">
    <property type="entry name" value="Winged helix-like DNA-binding domain superfamily/Winged helix DNA-binding domain"/>
    <property type="match status" value="1"/>
</dbReference>
<dbReference type="CDD" id="cd07377">
    <property type="entry name" value="WHTH_GntR"/>
    <property type="match status" value="1"/>
</dbReference>
<dbReference type="SUPFAM" id="SSF48008">
    <property type="entry name" value="GntR ligand-binding domain-like"/>
    <property type="match status" value="1"/>
</dbReference>
<keyword evidence="6" id="KW-1185">Reference proteome</keyword>
<dbReference type="OrthoDB" id="389878at2"/>
<evidence type="ECO:0000313" key="5">
    <source>
        <dbReference type="EMBL" id="EFV02409.1"/>
    </source>
</evidence>
<dbReference type="Proteomes" id="UP000004754">
    <property type="component" value="Unassembled WGS sequence"/>
</dbReference>
<dbReference type="InterPro" id="IPR036388">
    <property type="entry name" value="WH-like_DNA-bd_sf"/>
</dbReference>
<sequence length="223" mass="26460">MKANYLLQEKAYETIKEMIKNGELEPGEIYSLNKMASQFEISRTPFRDAVLRLEQERYVDVLPSKGFQVHLMTREDIVETYQMREALEFYCLKHLMANQDTEDGQFFLHKLEKKVKAQATIINGDRNAEAFARKDYEFHRSMIQSLHNESMLAIYRNFMYRIFWLNVMSFKQPGRIDDTLTEHQQILKMIYDCDLEALAALLHEHLLVAEKINLRNIEARNEN</sequence>
<keyword evidence="1" id="KW-0805">Transcription regulation</keyword>
<evidence type="ECO:0000256" key="1">
    <source>
        <dbReference type="ARBA" id="ARBA00023015"/>
    </source>
</evidence>
<dbReference type="InterPro" id="IPR036390">
    <property type="entry name" value="WH_DNA-bd_sf"/>
</dbReference>
<dbReference type="PANTHER" id="PTHR43537">
    <property type="entry name" value="TRANSCRIPTIONAL REGULATOR, GNTR FAMILY"/>
    <property type="match status" value="1"/>
</dbReference>
<dbReference type="EMBL" id="AEQN01000008">
    <property type="protein sequence ID" value="EFV02409.1"/>
    <property type="molecule type" value="Genomic_DNA"/>
</dbReference>
<dbReference type="SMART" id="SM00345">
    <property type="entry name" value="HTH_GNTR"/>
    <property type="match status" value="1"/>
</dbReference>